<evidence type="ECO:0000313" key="1">
    <source>
        <dbReference type="EMBL" id="KAI8569542.1"/>
    </source>
</evidence>
<proteinExistence type="predicted"/>
<organism evidence="1 2">
    <name type="scientific">Rhododendron molle</name>
    <name type="common">Chinese azalea</name>
    <name type="synonym">Azalea mollis</name>
    <dbReference type="NCBI Taxonomy" id="49168"/>
    <lineage>
        <taxon>Eukaryota</taxon>
        <taxon>Viridiplantae</taxon>
        <taxon>Streptophyta</taxon>
        <taxon>Embryophyta</taxon>
        <taxon>Tracheophyta</taxon>
        <taxon>Spermatophyta</taxon>
        <taxon>Magnoliopsida</taxon>
        <taxon>eudicotyledons</taxon>
        <taxon>Gunneridae</taxon>
        <taxon>Pentapetalae</taxon>
        <taxon>asterids</taxon>
        <taxon>Ericales</taxon>
        <taxon>Ericaceae</taxon>
        <taxon>Ericoideae</taxon>
        <taxon>Rhodoreae</taxon>
        <taxon>Rhododendron</taxon>
    </lineage>
</organism>
<dbReference type="Proteomes" id="UP001062846">
    <property type="component" value="Chromosome 2"/>
</dbReference>
<sequence length="113" mass="12542">MYFYNNVSQSSYRTRSFAAFKVDLSNGGLMELKSLGDNALILGYNASTSVPASKFKGVRSNCFYYTDDLLLGNFLGKGGRKDMAIYNMEDQSHVHNGKSLSTTCPPLWVTPYS</sequence>
<keyword evidence="2" id="KW-1185">Reference proteome</keyword>
<protein>
    <submittedName>
        <fullName evidence="1">Uncharacterized protein</fullName>
    </submittedName>
</protein>
<evidence type="ECO:0000313" key="2">
    <source>
        <dbReference type="Proteomes" id="UP001062846"/>
    </source>
</evidence>
<name>A0ACC0PUV2_RHOML</name>
<comment type="caution">
    <text evidence="1">The sequence shown here is derived from an EMBL/GenBank/DDBJ whole genome shotgun (WGS) entry which is preliminary data.</text>
</comment>
<reference evidence="1" key="1">
    <citation type="submission" date="2022-02" db="EMBL/GenBank/DDBJ databases">
        <title>Plant Genome Project.</title>
        <authorList>
            <person name="Zhang R.-G."/>
        </authorList>
    </citation>
    <scope>NUCLEOTIDE SEQUENCE</scope>
    <source>
        <strain evidence="1">AT1</strain>
    </source>
</reference>
<dbReference type="EMBL" id="CM046389">
    <property type="protein sequence ID" value="KAI8569542.1"/>
    <property type="molecule type" value="Genomic_DNA"/>
</dbReference>
<gene>
    <name evidence="1" type="ORF">RHMOL_Rhmol02G0286600</name>
</gene>
<accession>A0ACC0PUV2</accession>